<sequence>MKRSFFLKSFQGYVLITLLLAALVFLFSTSIIRNHYIGTLSSGLETLDTALLLRLTPLVEKNAVDSLDAIAKELGAAINTRITVIDPGGRVLADSKENPHDMDNHRWRPEIAHALEGQTGTSIRFSRTVKQDMLYVAVPISKDGTIIGVVRSSLFLDDINTLLNTLRTRILV</sequence>
<feature type="transmembrane region" description="Helical" evidence="1">
    <location>
        <begin position="12"/>
        <end position="32"/>
    </location>
</feature>
<proteinExistence type="predicted"/>
<organism evidence="3 4">
    <name type="scientific">candidate division WOR_3 bacterium SM23_60</name>
    <dbReference type="NCBI Taxonomy" id="1703780"/>
    <lineage>
        <taxon>Bacteria</taxon>
        <taxon>Bacteria division WOR-3</taxon>
    </lineage>
</organism>
<dbReference type="Proteomes" id="UP000051096">
    <property type="component" value="Unassembled WGS sequence"/>
</dbReference>
<dbReference type="AlphaFoldDB" id="A0A0S8G8T9"/>
<keyword evidence="1" id="KW-0472">Membrane</keyword>
<dbReference type="SUPFAM" id="SSF103190">
    <property type="entry name" value="Sensory domain-like"/>
    <property type="match status" value="1"/>
</dbReference>
<evidence type="ECO:0000256" key="1">
    <source>
        <dbReference type="SAM" id="Phobius"/>
    </source>
</evidence>
<evidence type="ECO:0000313" key="3">
    <source>
        <dbReference type="EMBL" id="KPK68122.1"/>
    </source>
</evidence>
<dbReference type="InterPro" id="IPR029151">
    <property type="entry name" value="Sensor-like_sf"/>
</dbReference>
<feature type="non-terminal residue" evidence="3">
    <location>
        <position position="172"/>
    </location>
</feature>
<name>A0A0S8G8T9_UNCW3</name>
<keyword evidence="1" id="KW-1133">Transmembrane helix</keyword>
<feature type="domain" description="PhoR single Cache-like" evidence="2">
    <location>
        <begin position="58"/>
        <end position="151"/>
    </location>
</feature>
<dbReference type="EMBL" id="LJUO01000183">
    <property type="protein sequence ID" value="KPK68122.1"/>
    <property type="molecule type" value="Genomic_DNA"/>
</dbReference>
<dbReference type="Gene3D" id="3.30.450.20">
    <property type="entry name" value="PAS domain"/>
    <property type="match status" value="1"/>
</dbReference>
<evidence type="ECO:0000259" key="2">
    <source>
        <dbReference type="Pfam" id="PF16736"/>
    </source>
</evidence>
<comment type="caution">
    <text evidence="3">The sequence shown here is derived from an EMBL/GenBank/DDBJ whole genome shotgun (WGS) entry which is preliminary data.</text>
</comment>
<gene>
    <name evidence="3" type="ORF">AMJ87_12370</name>
</gene>
<keyword evidence="1" id="KW-0812">Transmembrane</keyword>
<accession>A0A0S8G8T9</accession>
<dbReference type="InterPro" id="IPR031967">
    <property type="entry name" value="PhoR_single_Cache-like_dom"/>
</dbReference>
<dbReference type="Pfam" id="PF16736">
    <property type="entry name" value="sCache_like"/>
    <property type="match status" value="1"/>
</dbReference>
<reference evidence="3 4" key="1">
    <citation type="journal article" date="2015" name="Microbiome">
        <title>Genomic resolution of linkages in carbon, nitrogen, and sulfur cycling among widespread estuary sediment bacteria.</title>
        <authorList>
            <person name="Baker B.J."/>
            <person name="Lazar C.S."/>
            <person name="Teske A.P."/>
            <person name="Dick G.J."/>
        </authorList>
    </citation>
    <scope>NUCLEOTIDE SEQUENCE [LARGE SCALE GENOMIC DNA]</scope>
    <source>
        <strain evidence="3">SM23_60</strain>
    </source>
</reference>
<evidence type="ECO:0000313" key="4">
    <source>
        <dbReference type="Proteomes" id="UP000051096"/>
    </source>
</evidence>
<protein>
    <recommendedName>
        <fullName evidence="2">PhoR single Cache-like domain-containing protein</fullName>
    </recommendedName>
</protein>